<evidence type="ECO:0000256" key="4">
    <source>
        <dbReference type="ARBA" id="ARBA00022989"/>
    </source>
</evidence>
<keyword evidence="4 7" id="KW-1133">Transmembrane helix</keyword>
<reference evidence="10 11" key="1">
    <citation type="submission" date="2013-03" db="EMBL/GenBank/DDBJ databases">
        <title>Draft genome sequence of Gracibacillus halophilus YIM-C55.5, a moderately halophilic and thermophilic organism from the Xiaochaidamu salt lake.</title>
        <authorList>
            <person name="Sugumar T."/>
            <person name="Polireddy D.R."/>
            <person name="Antony A."/>
            <person name="Madhava Y.R."/>
            <person name="Sivakumar N."/>
        </authorList>
    </citation>
    <scope>NUCLEOTIDE SEQUENCE [LARGE SCALE GENOMIC DNA]</scope>
    <source>
        <strain evidence="10 11">YIM-C55.5</strain>
    </source>
</reference>
<comment type="similarity">
    <text evidence="6">Belongs to the ABC-4 integral membrane protein family.</text>
</comment>
<keyword evidence="10" id="KW-0449">Lipoprotein</keyword>
<dbReference type="InterPro" id="IPR003838">
    <property type="entry name" value="ABC3_permease_C"/>
</dbReference>
<feature type="domain" description="MacB-like periplasmic core" evidence="9">
    <location>
        <begin position="19"/>
        <end position="202"/>
    </location>
</feature>
<dbReference type="OrthoDB" id="9793166at2"/>
<dbReference type="STRING" id="1308866.J416_06405"/>
<feature type="transmembrane region" description="Helical" evidence="7">
    <location>
        <begin position="788"/>
        <end position="807"/>
    </location>
</feature>
<feature type="transmembrane region" description="Helical" evidence="7">
    <location>
        <begin position="722"/>
        <end position="746"/>
    </location>
</feature>
<feature type="transmembrane region" description="Helical" evidence="7">
    <location>
        <begin position="20"/>
        <end position="40"/>
    </location>
</feature>
<dbReference type="GO" id="GO:0005886">
    <property type="term" value="C:plasma membrane"/>
    <property type="evidence" value="ECO:0007669"/>
    <property type="project" value="UniProtKB-SubCell"/>
</dbReference>
<keyword evidence="5 7" id="KW-0472">Membrane</keyword>
<proteinExistence type="inferred from homology"/>
<dbReference type="EMBL" id="APML01000020">
    <property type="protein sequence ID" value="ENH97246.1"/>
    <property type="molecule type" value="Genomic_DNA"/>
</dbReference>
<sequence length="858" mass="95607">MNIVNKITLRQLKQNKRRTLVTIIGVIISVAMVTAVAVLATSFQDFMKQVTIASDGEWHVEYANTPANQLPTIQEDEQTDELVVTNDLGYAEFDGAERESKPYLFFKEMNEAGFDLFPVQLTEGRLPQSSGEVLINENILADTKTDLGIGTTFTVDIGQRVALNSEQPLGQETSIQYEDKKALEKLKPKQTKTFTVVGTMESTIWERSWSPGYTILHYLDPSTLNEGDKVNSIAKVNNVNSSIYDNAEHLAEQTGAEEIHYHDSLLRYYGVTDHSNLKKTFFSLIVILMLIIMIGSISLIYNAFAISVSERSKHLGMLSSIGATKRQKRNSVFFEGGVIGAISIPIGILSGIAGIAATFMFINPIIQEVANVDQKLSVVVTPISLVSAVVVSAVTILISSYLPARKASKLTAMDAIRQTQDVKLTGKAVKTSKLVRKMFGMEAEIGLKNLKRNKKRYKATVFSLVISIILFLTVSFFTDNIKKSLELTQADINYDIKLSGFEDVSADDIKPYTQLEGVTASTFIRTIYLSASVEEKKVPEVVKDYKQRPLDNGKYSYSVNLYAMDDESFRKYAGEIGKKTDDMIEADQPSAILVNEITYNDQSSGRVIETEGILTNVNETLTLHSIRGETEQKGLGEIEIAALTDQLPMGITSTSRPGGVDLITSEQMLETFLSNQKPEHARNTLYLNSSDPMKTQEAIEEIKPSHIRAYNVEQSRQQQERMLLFMSVFTYGFIALISAISIANIFNTISTSIAIRKREFAMLKSVGMTPKGFNKMINYESIFYGFKALIYGLPISIACMGAIYVSLRHTFTYGFALPWISILYVIIAIFIIVGSTMLYSIRKIKKQNIIEGLRQENL</sequence>
<comment type="subcellular location">
    <subcellularLocation>
        <location evidence="1">Cell membrane</location>
        <topology evidence="1">Multi-pass membrane protein</topology>
    </subcellularLocation>
</comment>
<dbReference type="PANTHER" id="PTHR30572:SF4">
    <property type="entry name" value="ABC TRANSPORTER PERMEASE YTRF"/>
    <property type="match status" value="1"/>
</dbReference>
<name>N4WVX7_9BACI</name>
<feature type="domain" description="ABC3 transporter permease C-terminal" evidence="8">
    <location>
        <begin position="733"/>
        <end position="849"/>
    </location>
</feature>
<dbReference type="InterPro" id="IPR025857">
    <property type="entry name" value="MacB_PCD"/>
</dbReference>
<comment type="caution">
    <text evidence="10">The sequence shown here is derived from an EMBL/GenBank/DDBJ whole genome shotgun (WGS) entry which is preliminary data.</text>
</comment>
<evidence type="ECO:0000256" key="2">
    <source>
        <dbReference type="ARBA" id="ARBA00022475"/>
    </source>
</evidence>
<evidence type="ECO:0000313" key="10">
    <source>
        <dbReference type="EMBL" id="ENH97246.1"/>
    </source>
</evidence>
<evidence type="ECO:0000313" key="11">
    <source>
        <dbReference type="Proteomes" id="UP000012283"/>
    </source>
</evidence>
<accession>N4WVX7</accession>
<organism evidence="10 11">
    <name type="scientific">Gracilibacillus halophilus YIM-C55.5</name>
    <dbReference type="NCBI Taxonomy" id="1308866"/>
    <lineage>
        <taxon>Bacteria</taxon>
        <taxon>Bacillati</taxon>
        <taxon>Bacillota</taxon>
        <taxon>Bacilli</taxon>
        <taxon>Bacillales</taxon>
        <taxon>Bacillaceae</taxon>
        <taxon>Gracilibacillus</taxon>
    </lineage>
</organism>
<dbReference type="PANTHER" id="PTHR30572">
    <property type="entry name" value="MEMBRANE COMPONENT OF TRANSPORTER-RELATED"/>
    <property type="match status" value="1"/>
</dbReference>
<feature type="transmembrane region" description="Helical" evidence="7">
    <location>
        <begin position="281"/>
        <end position="304"/>
    </location>
</feature>
<dbReference type="Pfam" id="PF02687">
    <property type="entry name" value="FtsX"/>
    <property type="match status" value="2"/>
</dbReference>
<dbReference type="GO" id="GO:0022857">
    <property type="term" value="F:transmembrane transporter activity"/>
    <property type="evidence" value="ECO:0007669"/>
    <property type="project" value="TreeGrafter"/>
</dbReference>
<evidence type="ECO:0000256" key="7">
    <source>
        <dbReference type="SAM" id="Phobius"/>
    </source>
</evidence>
<evidence type="ECO:0000259" key="8">
    <source>
        <dbReference type="Pfam" id="PF02687"/>
    </source>
</evidence>
<evidence type="ECO:0000256" key="6">
    <source>
        <dbReference type="ARBA" id="ARBA00038076"/>
    </source>
</evidence>
<dbReference type="Proteomes" id="UP000012283">
    <property type="component" value="Unassembled WGS sequence"/>
</dbReference>
<feature type="transmembrane region" description="Helical" evidence="7">
    <location>
        <begin position="382"/>
        <end position="404"/>
    </location>
</feature>
<dbReference type="Pfam" id="PF12704">
    <property type="entry name" value="MacB_PCD"/>
    <property type="match status" value="1"/>
</dbReference>
<keyword evidence="3 7" id="KW-0812">Transmembrane</keyword>
<feature type="domain" description="ABC3 transporter permease C-terminal" evidence="8">
    <location>
        <begin position="287"/>
        <end position="411"/>
    </location>
</feature>
<dbReference type="RefSeq" id="WP_003466851.1">
    <property type="nucleotide sequence ID" value="NZ_APML01000020.1"/>
</dbReference>
<dbReference type="InterPro" id="IPR050250">
    <property type="entry name" value="Macrolide_Exporter_MacB"/>
</dbReference>
<keyword evidence="11" id="KW-1185">Reference proteome</keyword>
<dbReference type="eggNOG" id="COG0577">
    <property type="taxonomic scope" value="Bacteria"/>
</dbReference>
<gene>
    <name evidence="10" type="ORF">J416_06405</name>
</gene>
<evidence type="ECO:0000256" key="5">
    <source>
        <dbReference type="ARBA" id="ARBA00023136"/>
    </source>
</evidence>
<dbReference type="PATRIC" id="fig|1308866.3.peg.1294"/>
<keyword evidence="2" id="KW-1003">Cell membrane</keyword>
<evidence type="ECO:0000256" key="1">
    <source>
        <dbReference type="ARBA" id="ARBA00004651"/>
    </source>
</evidence>
<dbReference type="AlphaFoldDB" id="N4WVX7"/>
<feature type="transmembrane region" description="Helical" evidence="7">
    <location>
        <begin position="332"/>
        <end position="362"/>
    </location>
</feature>
<evidence type="ECO:0000259" key="9">
    <source>
        <dbReference type="Pfam" id="PF12704"/>
    </source>
</evidence>
<feature type="transmembrane region" description="Helical" evidence="7">
    <location>
        <begin position="457"/>
        <end position="477"/>
    </location>
</feature>
<feature type="transmembrane region" description="Helical" evidence="7">
    <location>
        <begin position="819"/>
        <end position="841"/>
    </location>
</feature>
<protein>
    <submittedName>
        <fullName evidence="10">Lipoprotein release ABC transporter permease</fullName>
    </submittedName>
</protein>
<evidence type="ECO:0000256" key="3">
    <source>
        <dbReference type="ARBA" id="ARBA00022692"/>
    </source>
</evidence>